<dbReference type="Pfam" id="PF11148">
    <property type="entry name" value="DUF2922"/>
    <property type="match status" value="1"/>
</dbReference>
<comment type="caution">
    <text evidence="1">The sequence shown here is derived from an EMBL/GenBank/DDBJ whole genome shotgun (WGS) entry which is preliminary data.</text>
</comment>
<dbReference type="EMBL" id="JARBCY010000040">
    <property type="protein sequence ID" value="MEF3318230.1"/>
    <property type="molecule type" value="Genomic_DNA"/>
</dbReference>
<protein>
    <submittedName>
        <fullName evidence="1">DUF2922 domain-containing protein</fullName>
    </submittedName>
</protein>
<keyword evidence="2" id="KW-1185">Reference proteome</keyword>
<accession>A0ABU7XB80</accession>
<sequence>MKESKTLRMSFVDEGGNPWSLNILNPKDGLKRETAQSVADTITTNNLVNGKMGQVKTYNGATIITRTEDAL</sequence>
<proteinExistence type="predicted"/>
<dbReference type="RefSeq" id="WP_288167292.1">
    <property type="nucleotide sequence ID" value="NZ_JARBCY010000040.1"/>
</dbReference>
<dbReference type="InterPro" id="IPR021321">
    <property type="entry name" value="DUF2922"/>
</dbReference>
<evidence type="ECO:0000313" key="1">
    <source>
        <dbReference type="EMBL" id="MEF3318230.1"/>
    </source>
</evidence>
<reference evidence="1 2" key="1">
    <citation type="submission" date="2022-11" db="EMBL/GenBank/DDBJ databases">
        <title>The First Case of Preauricular Fistular Abscess Caused by Peptoniphilus grossensis.</title>
        <authorList>
            <person name="Byun J.-H."/>
        </authorList>
    </citation>
    <scope>NUCLEOTIDE SEQUENCE [LARGE SCALE GENOMIC DNA]</scope>
    <source>
        <strain evidence="1 2">GYB008</strain>
    </source>
</reference>
<dbReference type="Proteomes" id="UP001328425">
    <property type="component" value="Unassembled WGS sequence"/>
</dbReference>
<evidence type="ECO:0000313" key="2">
    <source>
        <dbReference type="Proteomes" id="UP001328425"/>
    </source>
</evidence>
<name>A0ABU7XB80_9FIRM</name>
<organism evidence="1 2">
    <name type="scientific">Peptoniphilus grossensis</name>
    <dbReference type="NCBI Taxonomy" id="1465756"/>
    <lineage>
        <taxon>Bacteria</taxon>
        <taxon>Bacillati</taxon>
        <taxon>Bacillota</taxon>
        <taxon>Tissierellia</taxon>
        <taxon>Tissierellales</taxon>
        <taxon>Peptoniphilaceae</taxon>
        <taxon>Peptoniphilus</taxon>
    </lineage>
</organism>
<gene>
    <name evidence="1" type="ORF">PV361_05910</name>
</gene>